<comment type="caution">
    <text evidence="1">The sequence shown here is derived from an EMBL/GenBank/DDBJ whole genome shotgun (WGS) entry which is preliminary data.</text>
</comment>
<sequence>MMHGCRVHIPDTNPELTDPLLAPTAADVVALVIQHLQVAGRQVSLSAESMDAASAHAELMLAVLGVPAT</sequence>
<name>A0ABN0UXJ2_9ACTN</name>
<evidence type="ECO:0000313" key="2">
    <source>
        <dbReference type="Proteomes" id="UP001500967"/>
    </source>
</evidence>
<accession>A0ABN0UXJ2</accession>
<gene>
    <name evidence="1" type="ORF">GCM10009539_58830</name>
</gene>
<reference evidence="1 2" key="1">
    <citation type="journal article" date="2019" name="Int. J. Syst. Evol. Microbiol.">
        <title>The Global Catalogue of Microorganisms (GCM) 10K type strain sequencing project: providing services to taxonomists for standard genome sequencing and annotation.</title>
        <authorList>
            <consortium name="The Broad Institute Genomics Platform"/>
            <consortium name="The Broad Institute Genome Sequencing Center for Infectious Disease"/>
            <person name="Wu L."/>
            <person name="Ma J."/>
        </authorList>
    </citation>
    <scope>NUCLEOTIDE SEQUENCE [LARGE SCALE GENOMIC DNA]</scope>
    <source>
        <strain evidence="1 2">JCM 10425</strain>
    </source>
</reference>
<dbReference type="Proteomes" id="UP001500967">
    <property type="component" value="Unassembled WGS sequence"/>
</dbReference>
<keyword evidence="2" id="KW-1185">Reference proteome</keyword>
<organism evidence="1 2">
    <name type="scientific">Cryptosporangium japonicum</name>
    <dbReference type="NCBI Taxonomy" id="80872"/>
    <lineage>
        <taxon>Bacteria</taxon>
        <taxon>Bacillati</taxon>
        <taxon>Actinomycetota</taxon>
        <taxon>Actinomycetes</taxon>
        <taxon>Cryptosporangiales</taxon>
        <taxon>Cryptosporangiaceae</taxon>
        <taxon>Cryptosporangium</taxon>
    </lineage>
</organism>
<proteinExistence type="predicted"/>
<protein>
    <submittedName>
        <fullName evidence="1">Uncharacterized protein</fullName>
    </submittedName>
</protein>
<evidence type="ECO:0000313" key="1">
    <source>
        <dbReference type="EMBL" id="GAA0264692.1"/>
    </source>
</evidence>
<dbReference type="EMBL" id="BAAAGX010000023">
    <property type="protein sequence ID" value="GAA0264692.1"/>
    <property type="molecule type" value="Genomic_DNA"/>
</dbReference>